<gene>
    <name evidence="1" type="ORF">PsorP6_013046</name>
</gene>
<reference evidence="1 2" key="1">
    <citation type="journal article" date="2022" name="bioRxiv">
        <title>The genome of the oomycete Peronosclerospora sorghi, a cosmopolitan pathogen of maize and sorghum, is inflated with dispersed pseudogenes.</title>
        <authorList>
            <person name="Fletcher K."/>
            <person name="Martin F."/>
            <person name="Isakeit T."/>
            <person name="Cavanaugh K."/>
            <person name="Magill C."/>
            <person name="Michelmore R."/>
        </authorList>
    </citation>
    <scope>NUCLEOTIDE SEQUENCE [LARGE SCALE GENOMIC DNA]</scope>
    <source>
        <strain evidence="1">P6</strain>
    </source>
</reference>
<organism evidence="1 2">
    <name type="scientific">Peronosclerospora sorghi</name>
    <dbReference type="NCBI Taxonomy" id="230839"/>
    <lineage>
        <taxon>Eukaryota</taxon>
        <taxon>Sar</taxon>
        <taxon>Stramenopiles</taxon>
        <taxon>Oomycota</taxon>
        <taxon>Peronosporomycetes</taxon>
        <taxon>Peronosporales</taxon>
        <taxon>Peronosporaceae</taxon>
        <taxon>Peronosclerospora</taxon>
    </lineage>
</organism>
<name>A0ACC0WH76_9STRA</name>
<keyword evidence="2" id="KW-1185">Reference proteome</keyword>
<evidence type="ECO:0000313" key="1">
    <source>
        <dbReference type="EMBL" id="KAI9918097.1"/>
    </source>
</evidence>
<dbReference type="Proteomes" id="UP001163321">
    <property type="component" value="Chromosome 13"/>
</dbReference>
<dbReference type="EMBL" id="CM047592">
    <property type="protein sequence ID" value="KAI9918097.1"/>
    <property type="molecule type" value="Genomic_DNA"/>
</dbReference>
<sequence length="165" mass="18439">MCIAMIVPFTNVVCYSNSLDECTVGLGCKIGTPNGASHNFVCLPHHLKSGAKLRPGTEAMAEFRQAKHTIILVQYTRDPNSRTYLDFESVNGGMDGVVKMYEAKLKQLNPNLKNITYDIQDLYTYIDSLTDLSALVLDLETKTYLPCGKEWIKKKVFQVLKNQAG</sequence>
<comment type="caution">
    <text evidence="1">The sequence shown here is derived from an EMBL/GenBank/DDBJ whole genome shotgun (WGS) entry which is preliminary data.</text>
</comment>
<accession>A0ACC0WH76</accession>
<proteinExistence type="predicted"/>
<protein>
    <submittedName>
        <fullName evidence="1">Uncharacterized protein</fullName>
    </submittedName>
</protein>
<evidence type="ECO:0000313" key="2">
    <source>
        <dbReference type="Proteomes" id="UP001163321"/>
    </source>
</evidence>